<dbReference type="InterPro" id="IPR036682">
    <property type="entry name" value="OS_D_A10/PebIII_sf"/>
</dbReference>
<keyword evidence="3" id="KW-1185">Reference proteome</keyword>
<evidence type="ECO:0000313" key="2">
    <source>
        <dbReference type="EMBL" id="CAG9563964.1"/>
    </source>
</evidence>
<dbReference type="EMBL" id="CAKASE010000050">
    <property type="protein sequence ID" value="CAG9563964.1"/>
    <property type="molecule type" value="Genomic_DNA"/>
</dbReference>
<proteinExistence type="predicted"/>
<dbReference type="Pfam" id="PF03392">
    <property type="entry name" value="OS-D"/>
    <property type="match status" value="1"/>
</dbReference>
<evidence type="ECO:0000256" key="1">
    <source>
        <dbReference type="SAM" id="SignalP"/>
    </source>
</evidence>
<name>A0A8J2W1M7_9NEOP</name>
<protein>
    <submittedName>
        <fullName evidence="2">(African queen) hypothetical protein</fullName>
    </submittedName>
</protein>
<dbReference type="AlphaFoldDB" id="A0A8J2W1M7"/>
<comment type="caution">
    <text evidence="2">The sequence shown here is derived from an EMBL/GenBank/DDBJ whole genome shotgun (WGS) entry which is preliminary data.</text>
</comment>
<keyword evidence="1" id="KW-0732">Signal</keyword>
<dbReference type="InterPro" id="IPR005055">
    <property type="entry name" value="A10/PebIII"/>
</dbReference>
<dbReference type="Gene3D" id="1.10.2080.10">
    <property type="entry name" value="Insect odorant-binding protein A10/Ejaculatory bulb-specific protein 3"/>
    <property type="match status" value="1"/>
</dbReference>
<accession>A0A8J2W1M7</accession>
<sequence length="123" mass="14435">MKTIIFLAVIVFAVADPEFYQVDTLDMEKMQKDPQEFKRLVDCLLDRGPCTPVYSTYRSIVKESVESICTKCSPAQKNAFWLFLKALKDAVPEDYDNFRQKYDADNKYFNILEPELSKYADWH</sequence>
<reference evidence="2" key="1">
    <citation type="submission" date="2021-09" db="EMBL/GenBank/DDBJ databases">
        <authorList>
            <person name="Martin H S."/>
        </authorList>
    </citation>
    <scope>NUCLEOTIDE SEQUENCE</scope>
</reference>
<gene>
    <name evidence="2" type="ORF">DCHRY22_LOCUS5028</name>
</gene>
<evidence type="ECO:0000313" key="3">
    <source>
        <dbReference type="Proteomes" id="UP000789524"/>
    </source>
</evidence>
<dbReference type="PANTHER" id="PTHR11257">
    <property type="entry name" value="CHEMOSENSORY PROTEIN-RELATED"/>
    <property type="match status" value="1"/>
</dbReference>
<feature type="chain" id="PRO_5035275327" evidence="1">
    <location>
        <begin position="16"/>
        <end position="123"/>
    </location>
</feature>
<organism evidence="2 3">
    <name type="scientific">Danaus chrysippus</name>
    <name type="common">African queen</name>
    <dbReference type="NCBI Taxonomy" id="151541"/>
    <lineage>
        <taxon>Eukaryota</taxon>
        <taxon>Metazoa</taxon>
        <taxon>Ecdysozoa</taxon>
        <taxon>Arthropoda</taxon>
        <taxon>Hexapoda</taxon>
        <taxon>Insecta</taxon>
        <taxon>Pterygota</taxon>
        <taxon>Neoptera</taxon>
        <taxon>Endopterygota</taxon>
        <taxon>Lepidoptera</taxon>
        <taxon>Glossata</taxon>
        <taxon>Ditrysia</taxon>
        <taxon>Papilionoidea</taxon>
        <taxon>Nymphalidae</taxon>
        <taxon>Danainae</taxon>
        <taxon>Danaini</taxon>
        <taxon>Danaina</taxon>
        <taxon>Danaus</taxon>
        <taxon>Anosia</taxon>
    </lineage>
</organism>
<dbReference type="PANTHER" id="PTHR11257:SF9">
    <property type="entry name" value="CHEMOSENSORY PROTEIN 13"/>
    <property type="match status" value="1"/>
</dbReference>
<dbReference type="Proteomes" id="UP000789524">
    <property type="component" value="Unassembled WGS sequence"/>
</dbReference>
<dbReference type="OrthoDB" id="7182126at2759"/>
<dbReference type="SUPFAM" id="SSF100910">
    <property type="entry name" value="Chemosensory protein Csp2"/>
    <property type="match status" value="1"/>
</dbReference>
<feature type="signal peptide" evidence="1">
    <location>
        <begin position="1"/>
        <end position="15"/>
    </location>
</feature>